<dbReference type="GO" id="GO:0005930">
    <property type="term" value="C:axoneme"/>
    <property type="evidence" value="ECO:0000318"/>
    <property type="project" value="GO_Central"/>
</dbReference>
<feature type="region of interest" description="Disordered" evidence="7">
    <location>
        <begin position="23"/>
        <end position="121"/>
    </location>
</feature>
<sequence length="483" mass="55574">MPTIVEIVDEEPPVDLAPVFVTEVKTSPTAPAGKTGKRVSSESTEASDEVEAENILGEEVVDGLLQSDGPVSEGLEGGEREGKGEPQVLKAQDEPSKKERNRKEENEKETDSKVPEDDDRYPRMTEKALKAICKQHDLYRTPELNDVLYLHYKGYTRIEGLDKYTGLKAIYLECNGFRKIENLDHQTELRCLYLQQNIISRIDNLQNMVHLDTLNVCHNHITRIENIACLTKLNTLQITHNRLTTAEDLMELKDCPNLSVLDLSHNRIDDPKILEVFAAMPVLRVLNLMNNPVIKRIKNYRKTLIRDVKNLTYLDDRPVFPKEKACTLAWWEGGREAEKAERDRWINKERQKILDSVEALASIRRRNIEKRKEREAKELEEHGPDFKREIPDPETFIHQPPEDEELFTFNIEKPSSQQKAASVSPRAAWSDQPTSSEDIDEGKINIDDLPDLEDIDEDEMMWARKSQINYSLKTLLQPSKQFP</sequence>
<dbReference type="InterPro" id="IPR050576">
    <property type="entry name" value="Cilia_flagella_integrity"/>
</dbReference>
<feature type="region of interest" description="Disordered" evidence="7">
    <location>
        <begin position="412"/>
        <end position="451"/>
    </location>
</feature>
<evidence type="ECO:0000256" key="2">
    <source>
        <dbReference type="ARBA" id="ARBA00006453"/>
    </source>
</evidence>
<feature type="region of interest" description="Disordered" evidence="7">
    <location>
        <begin position="374"/>
        <end position="399"/>
    </location>
</feature>
<dbReference type="FunFam" id="3.80.10.10:FF:000166">
    <property type="entry name" value="Dynein assembly factor 1, axonemal"/>
    <property type="match status" value="1"/>
</dbReference>
<protein>
    <recommendedName>
        <fullName evidence="10">Dynein assembly factor 1, axonemal homolog</fullName>
    </recommendedName>
</protein>
<organism evidence="8 9">
    <name type="scientific">Strongylocentrotus purpuratus</name>
    <name type="common">Purple sea urchin</name>
    <dbReference type="NCBI Taxonomy" id="7668"/>
    <lineage>
        <taxon>Eukaryota</taxon>
        <taxon>Metazoa</taxon>
        <taxon>Echinodermata</taxon>
        <taxon>Eleutherozoa</taxon>
        <taxon>Echinozoa</taxon>
        <taxon>Echinoidea</taxon>
        <taxon>Euechinoidea</taxon>
        <taxon>Echinacea</taxon>
        <taxon>Camarodonta</taxon>
        <taxon>Echinidea</taxon>
        <taxon>Strongylocentrotidae</taxon>
        <taxon>Strongylocentrotus</taxon>
    </lineage>
</organism>
<evidence type="ECO:0000313" key="8">
    <source>
        <dbReference type="EnsemblMetazoa" id="XP_030849186"/>
    </source>
</evidence>
<proteinExistence type="inferred from homology"/>
<comment type="subcellular location">
    <subcellularLocation>
        <location evidence="1">Cell projection</location>
        <location evidence="1">Cilium</location>
    </subcellularLocation>
</comment>
<reference evidence="9" key="1">
    <citation type="submission" date="2015-02" db="EMBL/GenBank/DDBJ databases">
        <title>Genome sequencing for Strongylocentrotus purpuratus.</title>
        <authorList>
            <person name="Murali S."/>
            <person name="Liu Y."/>
            <person name="Vee V."/>
            <person name="English A."/>
            <person name="Wang M."/>
            <person name="Skinner E."/>
            <person name="Han Y."/>
            <person name="Muzny D.M."/>
            <person name="Worley K.C."/>
            <person name="Gibbs R.A."/>
        </authorList>
    </citation>
    <scope>NUCLEOTIDE SEQUENCE</scope>
</reference>
<evidence type="ECO:0000256" key="1">
    <source>
        <dbReference type="ARBA" id="ARBA00004138"/>
    </source>
</evidence>
<feature type="compositionally biased region" description="Basic and acidic residues" evidence="7">
    <location>
        <begin position="374"/>
        <end position="391"/>
    </location>
</feature>
<dbReference type="EnsemblMetazoa" id="XM_030993326">
    <property type="protein sequence ID" value="XP_030849186"/>
    <property type="gene ID" value="LOC577257"/>
</dbReference>
<keyword evidence="6" id="KW-0966">Cell projection</keyword>
<evidence type="ECO:0000256" key="5">
    <source>
        <dbReference type="ARBA" id="ARBA00023069"/>
    </source>
</evidence>
<dbReference type="FunFam" id="3.80.10.10:FF:000331">
    <property type="entry name" value="Dynein assembly factor 1, axonemal homolog"/>
    <property type="match status" value="1"/>
</dbReference>
<dbReference type="InParanoid" id="A0A7M7PH06"/>
<keyword evidence="9" id="KW-1185">Reference proteome</keyword>
<evidence type="ECO:0000256" key="3">
    <source>
        <dbReference type="ARBA" id="ARBA00022614"/>
    </source>
</evidence>
<evidence type="ECO:0008006" key="10">
    <source>
        <dbReference type="Google" id="ProtNLM"/>
    </source>
</evidence>
<feature type="compositionally biased region" description="Basic and acidic residues" evidence="7">
    <location>
        <begin position="91"/>
        <end position="121"/>
    </location>
</feature>
<dbReference type="PROSITE" id="PS51450">
    <property type="entry name" value="LRR"/>
    <property type="match status" value="4"/>
</dbReference>
<dbReference type="GeneID" id="577257"/>
<dbReference type="InterPro" id="IPR032675">
    <property type="entry name" value="LRR_dom_sf"/>
</dbReference>
<dbReference type="OrthoDB" id="1904536at2759"/>
<evidence type="ECO:0000256" key="6">
    <source>
        <dbReference type="ARBA" id="ARBA00023273"/>
    </source>
</evidence>
<dbReference type="PANTHER" id="PTHR45973">
    <property type="entry name" value="PROTEIN PHOSPHATASE 1 REGULATORY SUBUNIT SDS22-RELATED"/>
    <property type="match status" value="1"/>
</dbReference>
<dbReference type="SUPFAM" id="SSF52075">
    <property type="entry name" value="Outer arm dynein light chain 1"/>
    <property type="match status" value="1"/>
</dbReference>
<name>A0A7M7PH06_STRPU</name>
<evidence type="ECO:0000256" key="7">
    <source>
        <dbReference type="SAM" id="MobiDB-lite"/>
    </source>
</evidence>
<evidence type="ECO:0000313" key="9">
    <source>
        <dbReference type="Proteomes" id="UP000007110"/>
    </source>
</evidence>
<dbReference type="GO" id="GO:0035082">
    <property type="term" value="P:axoneme assembly"/>
    <property type="evidence" value="ECO:0000318"/>
    <property type="project" value="GO_Central"/>
</dbReference>
<dbReference type="Gene3D" id="3.80.10.10">
    <property type="entry name" value="Ribonuclease Inhibitor"/>
    <property type="match status" value="2"/>
</dbReference>
<dbReference type="KEGG" id="spu:577257"/>
<reference evidence="8" key="2">
    <citation type="submission" date="2021-01" db="UniProtKB">
        <authorList>
            <consortium name="EnsemblMetazoa"/>
        </authorList>
    </citation>
    <scope>IDENTIFICATION</scope>
</reference>
<comment type="similarity">
    <text evidence="2">Belongs to the DNAAF1 family.</text>
</comment>
<dbReference type="Pfam" id="PF14580">
    <property type="entry name" value="LRR_9"/>
    <property type="match status" value="1"/>
</dbReference>
<keyword evidence="3" id="KW-0433">Leucine-rich repeat</keyword>
<keyword evidence="5" id="KW-0969">Cilium</keyword>
<dbReference type="RefSeq" id="XP_030849186.1">
    <property type="nucleotide sequence ID" value="XM_030993326.1"/>
</dbReference>
<dbReference type="OMA" id="AEYSNME"/>
<dbReference type="SMART" id="SM00365">
    <property type="entry name" value="LRR_SD22"/>
    <property type="match status" value="5"/>
</dbReference>
<dbReference type="GO" id="GO:0070840">
    <property type="term" value="F:dynein complex binding"/>
    <property type="evidence" value="ECO:0000318"/>
    <property type="project" value="GO_Central"/>
</dbReference>
<keyword evidence="4" id="KW-0677">Repeat</keyword>
<dbReference type="FunCoup" id="A0A7M7PH06">
    <property type="interactions" value="110"/>
</dbReference>
<dbReference type="PANTHER" id="PTHR45973:SF9">
    <property type="entry name" value="LEUCINE-RICH REPEAT-CONTAINING PROTEIN 46"/>
    <property type="match status" value="1"/>
</dbReference>
<dbReference type="Proteomes" id="UP000007110">
    <property type="component" value="Unassembled WGS sequence"/>
</dbReference>
<dbReference type="AlphaFoldDB" id="A0A7M7PH06"/>
<dbReference type="InterPro" id="IPR001611">
    <property type="entry name" value="Leu-rich_rpt"/>
</dbReference>
<accession>A0A7M7PH06</accession>
<evidence type="ECO:0000256" key="4">
    <source>
        <dbReference type="ARBA" id="ARBA00022737"/>
    </source>
</evidence>